<protein>
    <submittedName>
        <fullName evidence="1">Uncharacterized protein</fullName>
    </submittedName>
</protein>
<name>A0A8J2KW73_9HEXA</name>
<proteinExistence type="predicted"/>
<dbReference type="Proteomes" id="UP000708208">
    <property type="component" value="Unassembled WGS sequence"/>
</dbReference>
<dbReference type="AlphaFoldDB" id="A0A8J2KW73"/>
<reference evidence="1" key="1">
    <citation type="submission" date="2021-06" db="EMBL/GenBank/DDBJ databases">
        <authorList>
            <person name="Hodson N. C."/>
            <person name="Mongue J. A."/>
            <person name="Jaron S. K."/>
        </authorList>
    </citation>
    <scope>NUCLEOTIDE SEQUENCE</scope>
</reference>
<keyword evidence="2" id="KW-1185">Reference proteome</keyword>
<evidence type="ECO:0000313" key="2">
    <source>
        <dbReference type="Proteomes" id="UP000708208"/>
    </source>
</evidence>
<accession>A0A8J2KW73</accession>
<evidence type="ECO:0000313" key="1">
    <source>
        <dbReference type="EMBL" id="CAG7822631.1"/>
    </source>
</evidence>
<comment type="caution">
    <text evidence="1">The sequence shown here is derived from an EMBL/GenBank/DDBJ whole genome shotgun (WGS) entry which is preliminary data.</text>
</comment>
<sequence>MEILLVRLLSSGSYHSESSLFQILWHVPENPCQGPLGRRHTQRTSVTTRESGRRIFHPNLSLPLIGLSTPVTFSVLSSSL</sequence>
<organism evidence="1 2">
    <name type="scientific">Allacma fusca</name>
    <dbReference type="NCBI Taxonomy" id="39272"/>
    <lineage>
        <taxon>Eukaryota</taxon>
        <taxon>Metazoa</taxon>
        <taxon>Ecdysozoa</taxon>
        <taxon>Arthropoda</taxon>
        <taxon>Hexapoda</taxon>
        <taxon>Collembola</taxon>
        <taxon>Symphypleona</taxon>
        <taxon>Sminthuridae</taxon>
        <taxon>Allacma</taxon>
    </lineage>
</organism>
<dbReference type="EMBL" id="CAJVCH010526952">
    <property type="protein sequence ID" value="CAG7822631.1"/>
    <property type="molecule type" value="Genomic_DNA"/>
</dbReference>
<gene>
    <name evidence="1" type="ORF">AFUS01_LOCUS32892</name>
</gene>